<feature type="domain" description="HAT C-terminal dimerisation" evidence="1">
    <location>
        <begin position="500"/>
        <end position="567"/>
    </location>
</feature>
<name>H3AVF6_LATCH</name>
<dbReference type="Proteomes" id="UP000008672">
    <property type="component" value="Unassembled WGS sequence"/>
</dbReference>
<dbReference type="SUPFAM" id="SSF53098">
    <property type="entry name" value="Ribonuclease H-like"/>
    <property type="match status" value="1"/>
</dbReference>
<reference evidence="2" key="3">
    <citation type="submission" date="2025-09" db="UniProtKB">
        <authorList>
            <consortium name="Ensembl"/>
        </authorList>
    </citation>
    <scope>IDENTIFICATION</scope>
</reference>
<dbReference type="InterPro" id="IPR012337">
    <property type="entry name" value="RNaseH-like_sf"/>
</dbReference>
<protein>
    <recommendedName>
        <fullName evidence="1">HAT C-terminal dimerisation domain-containing protein</fullName>
    </recommendedName>
</protein>
<dbReference type="PANTHER" id="PTHR37162:SF1">
    <property type="entry name" value="BED-TYPE DOMAIN-CONTAINING PROTEIN"/>
    <property type="match status" value="1"/>
</dbReference>
<keyword evidence="3" id="KW-1185">Reference proteome</keyword>
<dbReference type="eggNOG" id="KOG1721">
    <property type="taxonomic scope" value="Eukaryota"/>
</dbReference>
<dbReference type="OMA" id="IAICHCK"/>
<dbReference type="GeneTree" id="ENSGT00940000164322"/>
<dbReference type="EMBL" id="AFYH01167361">
    <property type="status" value="NOT_ANNOTATED_CDS"/>
    <property type="molecule type" value="Genomic_DNA"/>
</dbReference>
<reference evidence="2" key="2">
    <citation type="submission" date="2025-08" db="UniProtKB">
        <authorList>
            <consortium name="Ensembl"/>
        </authorList>
    </citation>
    <scope>IDENTIFICATION</scope>
</reference>
<evidence type="ECO:0000313" key="3">
    <source>
        <dbReference type="Proteomes" id="UP000008672"/>
    </source>
</evidence>
<dbReference type="GO" id="GO:0046983">
    <property type="term" value="F:protein dimerization activity"/>
    <property type="evidence" value="ECO:0007669"/>
    <property type="project" value="InterPro"/>
</dbReference>
<organism evidence="2 3">
    <name type="scientific">Latimeria chalumnae</name>
    <name type="common">Coelacanth</name>
    <dbReference type="NCBI Taxonomy" id="7897"/>
    <lineage>
        <taxon>Eukaryota</taxon>
        <taxon>Metazoa</taxon>
        <taxon>Chordata</taxon>
        <taxon>Craniata</taxon>
        <taxon>Vertebrata</taxon>
        <taxon>Euteleostomi</taxon>
        <taxon>Coelacanthiformes</taxon>
        <taxon>Coelacanthidae</taxon>
        <taxon>Latimeria</taxon>
    </lineage>
</organism>
<evidence type="ECO:0000313" key="2">
    <source>
        <dbReference type="Ensembl" id="ENSLACP00000013627.1"/>
    </source>
</evidence>
<dbReference type="Ensembl" id="ENSLACT00000013724.1">
    <property type="protein sequence ID" value="ENSLACP00000013627.1"/>
    <property type="gene ID" value="ENSLACG00000011994.1"/>
</dbReference>
<sequence>KYKQEWEMEEELKGWLRCRKDEYTAKCTVCQKELNFPVGRKKSSPSTCSYPWPHHCNIRTLQDKCTTAEVMFVNFLVEHNISFNTADHFTTLVKNMFPDSKIAKNFQCGLTQLLANLSNGLSLIVDESTDRDDDKQLGMIVKYYDENQLRVETKFYRLRVVNSATDENLFKALEDAFEANNIKWENVTRLGADGAANMIGKNNSLMSRIKEKQPHLHTLHCVCHVSHICASDACKNLSNYLDDFFVELSWHFHRSAKQIKVLKGYQEFTDTVIHKILKPCSTRWLQLEACTNRALEHWDALLAYFRSHEDKKDKKVQKLREWFENPLTRLHLMFLSAILPLFTKFNVMFQAKQPNIHRLTQEMNQLLRNFLSKFVKQSVLFSTVRPQDVKYAIIDNQKLDCDLFIGLLTKALVDQLIDDGSLSRQEEKKSYSDVGNFYMAGTKSLIKKLPLDDQVLKDAEMLIPSSLARRFLNIIQEGQLEQLQEECFSYECDTDLPDEDNIEKYWGLVGKLTDISDAKKYPILTKLAKAILVLPHSSANVERLFSQMTLVKTQLRNRLNNDTLEDIL</sequence>
<accession>H3AVF6</accession>
<dbReference type="Pfam" id="PF05699">
    <property type="entry name" value="Dimer_Tnp_hAT"/>
    <property type="match status" value="1"/>
</dbReference>
<proteinExistence type="predicted"/>
<dbReference type="AlphaFoldDB" id="H3AVF6"/>
<reference evidence="3" key="1">
    <citation type="submission" date="2011-08" db="EMBL/GenBank/DDBJ databases">
        <title>The draft genome of Latimeria chalumnae.</title>
        <authorList>
            <person name="Di Palma F."/>
            <person name="Alfoldi J."/>
            <person name="Johnson J."/>
            <person name="Berlin A."/>
            <person name="Gnerre S."/>
            <person name="Jaffe D."/>
            <person name="MacCallum I."/>
            <person name="Young S."/>
            <person name="Walker B.J."/>
            <person name="Lander E."/>
            <person name="Lindblad-Toh K."/>
        </authorList>
    </citation>
    <scope>NUCLEOTIDE SEQUENCE [LARGE SCALE GENOMIC DNA]</scope>
    <source>
        <strain evidence="3">Wild caught</strain>
    </source>
</reference>
<dbReference type="InterPro" id="IPR008906">
    <property type="entry name" value="HATC_C_dom"/>
</dbReference>
<dbReference type="PANTHER" id="PTHR37162">
    <property type="entry name" value="HAT FAMILY DIMERISATION DOMAINCONTAINING PROTEIN-RELATED"/>
    <property type="match status" value="1"/>
</dbReference>
<dbReference type="InParanoid" id="H3AVF6"/>
<evidence type="ECO:0000259" key="1">
    <source>
        <dbReference type="Pfam" id="PF05699"/>
    </source>
</evidence>
<dbReference type="HOGENOM" id="CLU_013265_2_0_1"/>